<evidence type="ECO:0000313" key="1">
    <source>
        <dbReference type="EMBL" id="QVL31608.1"/>
    </source>
</evidence>
<proteinExistence type="predicted"/>
<accession>A0A8E6B6T6</accession>
<dbReference type="PANTHER" id="PTHR30634">
    <property type="entry name" value="OUTER MEMBRANE LOLAB LIPOPROTEIN INSERTION APPARATUS"/>
    <property type="match status" value="1"/>
</dbReference>
<organism evidence="1 2">
    <name type="scientific">Telmatocola sphagniphila</name>
    <dbReference type="NCBI Taxonomy" id="1123043"/>
    <lineage>
        <taxon>Bacteria</taxon>
        <taxon>Pseudomonadati</taxon>
        <taxon>Planctomycetota</taxon>
        <taxon>Planctomycetia</taxon>
        <taxon>Gemmatales</taxon>
        <taxon>Gemmataceae</taxon>
    </lineage>
</organism>
<dbReference type="PANTHER" id="PTHR30634:SF16">
    <property type="entry name" value="OUTER-MEMBRANE LIPOPROTEIN LOLB"/>
    <property type="match status" value="1"/>
</dbReference>
<dbReference type="InterPro" id="IPR050458">
    <property type="entry name" value="LolB"/>
</dbReference>
<reference evidence="1" key="1">
    <citation type="submission" date="2021-05" db="EMBL/GenBank/DDBJ databases">
        <title>Complete genome sequence of the cellulolytic planctomycete Telmatocola sphagniphila SP2T and characterization of the first cellulase from planctomycetes.</title>
        <authorList>
            <person name="Rakitin A.L."/>
            <person name="Beletsky A.V."/>
            <person name="Naumoff D.G."/>
            <person name="Kulichevskaya I.S."/>
            <person name="Mardanov A.V."/>
            <person name="Ravin N.V."/>
            <person name="Dedysh S.N."/>
        </authorList>
    </citation>
    <scope>NUCLEOTIDE SEQUENCE</scope>
    <source>
        <strain evidence="1">SP2T</strain>
    </source>
</reference>
<dbReference type="EMBL" id="CP074694">
    <property type="protein sequence ID" value="QVL31608.1"/>
    <property type="molecule type" value="Genomic_DNA"/>
</dbReference>
<evidence type="ECO:0000313" key="2">
    <source>
        <dbReference type="Proteomes" id="UP000676194"/>
    </source>
</evidence>
<dbReference type="Proteomes" id="UP000676194">
    <property type="component" value="Chromosome"/>
</dbReference>
<dbReference type="Pfam" id="PF05762">
    <property type="entry name" value="VWA_CoxE"/>
    <property type="match status" value="1"/>
</dbReference>
<dbReference type="SUPFAM" id="SSF53300">
    <property type="entry name" value="vWA-like"/>
    <property type="match status" value="1"/>
</dbReference>
<dbReference type="InterPro" id="IPR008912">
    <property type="entry name" value="Uncharacterised_CoxE"/>
</dbReference>
<dbReference type="InterPro" id="IPR036465">
    <property type="entry name" value="vWFA_dom_sf"/>
</dbReference>
<sequence length="409" mass="45753">MSLENLQRWRLILGKSSEDSLRSSAGRMGHSGGLLSGDMADIDDALDVVYAEDDGIDLTREEWENDSGSKRGAVKGRTYPKVARWLGEVRRLFPTDIVTLVQKDAIERKGLKQLLFEPEMLAQVEPSVDLASMVLSLKNLVPEKAKAAARDLVRRVVEDLRKRLESRMQQAVRGALNRNQHSPFRSLANLDWQRVIRQNLKNYNPELQALIPEHFSFFSRQQKRNEWNVIIAMDQSGSMASSLIYGGVMGAILASMLAVETHVVAFNHEDVVDLTAEMHDPVDLLFGIQLGGAEDYWKATCYCEQFMHTPAKTLYILLADLYDTSPNQPKFEKRIEQLIEGGLKAVTLLAISDQGKPSYNHELAKKLTNLGMPCFGCSPDRLPDLLAAVLKGQDLNVFASQAESSQSPR</sequence>
<protein>
    <submittedName>
        <fullName evidence="1">VWA domain-containing protein</fullName>
    </submittedName>
</protein>
<gene>
    <name evidence="1" type="ORF">KIH39_22620</name>
</gene>
<dbReference type="AlphaFoldDB" id="A0A8E6B6T6"/>
<dbReference type="RefSeq" id="WP_213495671.1">
    <property type="nucleotide sequence ID" value="NZ_CP074694.1"/>
</dbReference>
<name>A0A8E6B6T6_9BACT</name>
<keyword evidence="2" id="KW-1185">Reference proteome</keyword>
<dbReference type="KEGG" id="tsph:KIH39_22620"/>